<sequence length="60" mass="7180">MLSENPYDTFSSKMSYIFIKFGSEWLRRHDSKRRFSNDSSLVHPFNRLTQTIFKVSSVIF</sequence>
<name>A0A8S5TCX4_9CAUD</name>
<dbReference type="EMBL" id="BK032791">
    <property type="protein sequence ID" value="DAF60610.1"/>
    <property type="molecule type" value="Genomic_DNA"/>
</dbReference>
<reference evidence="1" key="1">
    <citation type="journal article" date="2021" name="Proc. Natl. Acad. Sci. U.S.A.">
        <title>A Catalog of Tens of Thousands of Viruses from Human Metagenomes Reveals Hidden Associations with Chronic Diseases.</title>
        <authorList>
            <person name="Tisza M.J."/>
            <person name="Buck C.B."/>
        </authorList>
    </citation>
    <scope>NUCLEOTIDE SEQUENCE</scope>
    <source>
        <strain evidence="1">Ctw757</strain>
    </source>
</reference>
<proteinExistence type="predicted"/>
<accession>A0A8S5TCX4</accession>
<evidence type="ECO:0000313" key="1">
    <source>
        <dbReference type="EMBL" id="DAF60610.1"/>
    </source>
</evidence>
<protein>
    <submittedName>
        <fullName evidence="1">Uncharacterized protein</fullName>
    </submittedName>
</protein>
<organism evidence="1">
    <name type="scientific">Siphoviridae sp. ctw757</name>
    <dbReference type="NCBI Taxonomy" id="2827969"/>
    <lineage>
        <taxon>Viruses</taxon>
        <taxon>Duplodnaviria</taxon>
        <taxon>Heunggongvirae</taxon>
        <taxon>Uroviricota</taxon>
        <taxon>Caudoviricetes</taxon>
    </lineage>
</organism>